<evidence type="ECO:0000313" key="4">
    <source>
        <dbReference type="Proteomes" id="UP000186303"/>
    </source>
</evidence>
<gene>
    <name evidence="3" type="ORF">MSYG_1036</name>
</gene>
<dbReference type="PANTHER" id="PTHR12773:SF0">
    <property type="entry name" value="MULTIFUNCTIONAL METHYLTRANSFERASE SUBUNIT TRM112-LIKE PROTEIN"/>
    <property type="match status" value="1"/>
</dbReference>
<protein>
    <submittedName>
        <fullName evidence="3">Similar to S.cerevisiae protein TRM112 (Protein involved in methylation of tRNA, rRNA, and translation factors)</fullName>
    </submittedName>
</protein>
<dbReference type="Proteomes" id="UP000186303">
    <property type="component" value="Chromosome 2"/>
</dbReference>
<dbReference type="GO" id="GO:0046982">
    <property type="term" value="F:protein heterodimerization activity"/>
    <property type="evidence" value="ECO:0007669"/>
    <property type="project" value="InterPro"/>
</dbReference>
<dbReference type="VEuPathDB" id="FungiDB:MSYG_1036"/>
<dbReference type="SUPFAM" id="SSF158997">
    <property type="entry name" value="Trm112p-like"/>
    <property type="match status" value="1"/>
</dbReference>
<keyword evidence="4" id="KW-1185">Reference proteome</keyword>
<name>A0A1M8A2N7_MALS4</name>
<dbReference type="InterPro" id="IPR039127">
    <property type="entry name" value="Trm112"/>
</dbReference>
<comment type="similarity">
    <text evidence="1">Belongs to the TRM112 family.</text>
</comment>
<sequence>MRLLTHNLLACHAKGCGSSSNNFPLKLQNVQLELIEAEYNDTFLKGFLPKLAWPAFVSTARDLGDTSLPMDPPNFLEQEPDEAFLQALHHVLLQLHVVEGEMVCPNCSHTYPIRNGIPNMLLAEHEIPK</sequence>
<dbReference type="GO" id="GO:0030488">
    <property type="term" value="P:tRNA methylation"/>
    <property type="evidence" value="ECO:0007669"/>
    <property type="project" value="TreeGrafter"/>
</dbReference>
<reference evidence="4" key="1">
    <citation type="journal article" date="2017" name="Nucleic Acids Res.">
        <title>Proteogenomics produces comprehensive and highly accurate protein-coding gene annotation in a complete genome assembly of Malassezia sympodialis.</title>
        <authorList>
            <person name="Zhu Y."/>
            <person name="Engstroem P.G."/>
            <person name="Tellgren-Roth C."/>
            <person name="Baudo C.D."/>
            <person name="Kennell J.C."/>
            <person name="Sun S."/>
            <person name="Billmyre R.B."/>
            <person name="Schroeder M.S."/>
            <person name="Andersson A."/>
            <person name="Holm T."/>
            <person name="Sigurgeirsson B."/>
            <person name="Wu G."/>
            <person name="Sankaranarayanan S.R."/>
            <person name="Siddharthan R."/>
            <person name="Sanyal K."/>
            <person name="Lundeberg J."/>
            <person name="Nystedt B."/>
            <person name="Boekhout T."/>
            <person name="Dawson T.L. Jr."/>
            <person name="Heitman J."/>
            <person name="Scheynius A."/>
            <person name="Lehtioe J."/>
        </authorList>
    </citation>
    <scope>NUCLEOTIDE SEQUENCE [LARGE SCALE GENOMIC DNA]</scope>
    <source>
        <strain evidence="4">ATCC 42132</strain>
    </source>
</reference>
<dbReference type="EMBL" id="LT671822">
    <property type="protein sequence ID" value="SHO76698.1"/>
    <property type="molecule type" value="Genomic_DNA"/>
</dbReference>
<organism evidence="3 4">
    <name type="scientific">Malassezia sympodialis (strain ATCC 42132)</name>
    <name type="common">Atopic eczema-associated yeast</name>
    <dbReference type="NCBI Taxonomy" id="1230383"/>
    <lineage>
        <taxon>Eukaryota</taxon>
        <taxon>Fungi</taxon>
        <taxon>Dikarya</taxon>
        <taxon>Basidiomycota</taxon>
        <taxon>Ustilaginomycotina</taxon>
        <taxon>Malasseziomycetes</taxon>
        <taxon>Malasseziales</taxon>
        <taxon>Malasseziaceae</taxon>
        <taxon>Malassezia</taxon>
    </lineage>
</organism>
<dbReference type="Gene3D" id="2.20.25.10">
    <property type="match status" value="1"/>
</dbReference>
<accession>A0A1M8A2N7</accession>
<dbReference type="InterPro" id="IPR005651">
    <property type="entry name" value="Trm112-like"/>
</dbReference>
<dbReference type="Pfam" id="PF03966">
    <property type="entry name" value="Trm112p"/>
    <property type="match status" value="1"/>
</dbReference>
<dbReference type="OrthoDB" id="2187549at2759"/>
<dbReference type="PANTHER" id="PTHR12773">
    <property type="entry name" value="UPF0315 PROTEIN-RELATED"/>
    <property type="match status" value="1"/>
</dbReference>
<dbReference type="FunFam" id="2.20.25.10:FF:000018">
    <property type="entry name" value="Multifunctional methyltransferase subunit TRM112-like B"/>
    <property type="match status" value="1"/>
</dbReference>
<dbReference type="AlphaFoldDB" id="A0A1M8A2N7"/>
<dbReference type="OMA" id="NMLTSKC"/>
<dbReference type="GO" id="GO:0070476">
    <property type="term" value="P:rRNA (guanine-N7)-methylation"/>
    <property type="evidence" value="ECO:0007669"/>
    <property type="project" value="TreeGrafter"/>
</dbReference>
<proteinExistence type="inferred from homology"/>
<evidence type="ECO:0000256" key="1">
    <source>
        <dbReference type="ARBA" id="ARBA00007980"/>
    </source>
</evidence>
<comment type="subunit">
    <text evidence="2">Interacts with TRM9.</text>
</comment>
<evidence type="ECO:0000256" key="2">
    <source>
        <dbReference type="ARBA" id="ARBA00065633"/>
    </source>
</evidence>
<dbReference type="STRING" id="1230383.A0A1M8A2N7"/>
<dbReference type="CDD" id="cd21089">
    <property type="entry name" value="Trm112-like"/>
    <property type="match status" value="1"/>
</dbReference>
<evidence type="ECO:0000313" key="3">
    <source>
        <dbReference type="EMBL" id="SHO76698.1"/>
    </source>
</evidence>